<dbReference type="InterPro" id="IPR000383">
    <property type="entry name" value="Xaa-Pro-like_dom"/>
</dbReference>
<accession>A0A4Z0F8U8</accession>
<dbReference type="Proteomes" id="UP000297890">
    <property type="component" value="Unassembled WGS sequence"/>
</dbReference>
<protein>
    <submittedName>
        <fullName evidence="2">Alpha/beta hydrolase</fullName>
    </submittedName>
</protein>
<gene>
    <name evidence="2" type="ORF">E4680_11145</name>
</gene>
<dbReference type="PANTHER" id="PTHR42103:SF2">
    <property type="entry name" value="AB HYDROLASE-1 DOMAIN-CONTAINING PROTEIN"/>
    <property type="match status" value="1"/>
</dbReference>
<evidence type="ECO:0000313" key="3">
    <source>
        <dbReference type="Proteomes" id="UP000297890"/>
    </source>
</evidence>
<dbReference type="OrthoDB" id="9800435at2"/>
<feature type="domain" description="Xaa-Pro dipeptidyl-peptidase-like" evidence="1">
    <location>
        <begin position="27"/>
        <end position="144"/>
    </location>
</feature>
<evidence type="ECO:0000313" key="2">
    <source>
        <dbReference type="EMBL" id="TFZ81724.1"/>
    </source>
</evidence>
<dbReference type="GO" id="GO:0016787">
    <property type="term" value="F:hydrolase activity"/>
    <property type="evidence" value="ECO:0007669"/>
    <property type="project" value="UniProtKB-KW"/>
</dbReference>
<keyword evidence="2" id="KW-0378">Hydrolase</keyword>
<dbReference type="EMBL" id="SRIO01000016">
    <property type="protein sequence ID" value="TFZ81724.1"/>
    <property type="molecule type" value="Genomic_DNA"/>
</dbReference>
<evidence type="ECO:0000259" key="1">
    <source>
        <dbReference type="Pfam" id="PF02129"/>
    </source>
</evidence>
<dbReference type="SUPFAM" id="SSF53474">
    <property type="entry name" value="alpha/beta-Hydrolases"/>
    <property type="match status" value="1"/>
</dbReference>
<reference evidence="2 3" key="1">
    <citation type="journal article" date="2019" name="ISME J.">
        <title>Candidatus Macondimonas diazotrophica, a novel gammaproteobacterial genus dominating crude-oil-contaminated coastal sediments.</title>
        <authorList>
            <person name="Karthikeyan S."/>
            <person name="Konstantinidis K."/>
        </authorList>
    </citation>
    <scope>NUCLEOTIDE SEQUENCE [LARGE SCALE GENOMIC DNA]</scope>
    <source>
        <strain evidence="2 3">KTK01</strain>
    </source>
</reference>
<keyword evidence="3" id="KW-1185">Reference proteome</keyword>
<name>A0A4Z0F8U8_9GAMM</name>
<dbReference type="RefSeq" id="WP_135282493.1">
    <property type="nucleotide sequence ID" value="NZ_SRIO01000016.1"/>
</dbReference>
<dbReference type="AlphaFoldDB" id="A0A4Z0F8U8"/>
<sequence length="212" mass="23352">MRDDSRLTTIPGPSGALEIEVDQPMAPAEDRARVVVICHPHPQFGGTMNNKVVTTLARAAVDVGWHAVRFNFRGVGASDGTYDHGDGEFDDAQAVLTWATRRWPAHRPALAGFSFGAWVAVRVALQTPVSRLLTVAPPVNRFDGFPDHAPECPWWLIQGMADEVVDAERVVAWAAQFVPPVNVITVPDASHFFHGQLKILRDLAHRFYQDEG</sequence>
<organism evidence="2 3">
    <name type="scientific">Candidatus Macondimonas diazotrophica</name>
    <dbReference type="NCBI Taxonomy" id="2305248"/>
    <lineage>
        <taxon>Bacteria</taxon>
        <taxon>Pseudomonadati</taxon>
        <taxon>Pseudomonadota</taxon>
        <taxon>Gammaproteobacteria</taxon>
        <taxon>Chromatiales</taxon>
        <taxon>Ectothiorhodospiraceae</taxon>
        <taxon>Candidatus Macondimonas</taxon>
    </lineage>
</organism>
<comment type="caution">
    <text evidence="2">The sequence shown here is derived from an EMBL/GenBank/DDBJ whole genome shotgun (WGS) entry which is preliminary data.</text>
</comment>
<dbReference type="InterPro" id="IPR029058">
    <property type="entry name" value="AB_hydrolase_fold"/>
</dbReference>
<proteinExistence type="predicted"/>
<dbReference type="PANTHER" id="PTHR42103">
    <property type="entry name" value="ALPHA/BETA-HYDROLASES SUPERFAMILY PROTEIN"/>
    <property type="match status" value="1"/>
</dbReference>
<dbReference type="Gene3D" id="3.40.50.1820">
    <property type="entry name" value="alpha/beta hydrolase"/>
    <property type="match status" value="1"/>
</dbReference>
<dbReference type="Pfam" id="PF02129">
    <property type="entry name" value="Peptidase_S15"/>
    <property type="match status" value="1"/>
</dbReference>